<dbReference type="InterPro" id="IPR036514">
    <property type="entry name" value="SGNH_hydro_sf"/>
</dbReference>
<evidence type="ECO:0000313" key="3">
    <source>
        <dbReference type="Proteomes" id="UP000612329"/>
    </source>
</evidence>
<organism evidence="2 3">
    <name type="scientific">Yeosuana aromativorans</name>
    <dbReference type="NCBI Taxonomy" id="288019"/>
    <lineage>
        <taxon>Bacteria</taxon>
        <taxon>Pseudomonadati</taxon>
        <taxon>Bacteroidota</taxon>
        <taxon>Flavobacteriia</taxon>
        <taxon>Flavobacteriales</taxon>
        <taxon>Flavobacteriaceae</taxon>
        <taxon>Yeosuana</taxon>
    </lineage>
</organism>
<name>A0A8J3FER3_9FLAO</name>
<accession>A0A8J3FER3</accession>
<dbReference type="RefSeq" id="WP_188650453.1">
    <property type="nucleotide sequence ID" value="NZ_BMNR01000002.1"/>
</dbReference>
<reference evidence="2" key="2">
    <citation type="submission" date="2020-09" db="EMBL/GenBank/DDBJ databases">
        <authorList>
            <person name="Sun Q."/>
            <person name="Ohkuma M."/>
        </authorList>
    </citation>
    <scope>NUCLEOTIDE SEQUENCE</scope>
    <source>
        <strain evidence="2">JCM 12862</strain>
    </source>
</reference>
<proteinExistence type="predicted"/>
<dbReference type="SUPFAM" id="SSF52266">
    <property type="entry name" value="SGNH hydrolase"/>
    <property type="match status" value="1"/>
</dbReference>
<dbReference type="GO" id="GO:0004622">
    <property type="term" value="F:phosphatidylcholine lysophospholipase activity"/>
    <property type="evidence" value="ECO:0007669"/>
    <property type="project" value="TreeGrafter"/>
</dbReference>
<sequence length="184" mass="20964">MNTTKLLCIGDSLTYGYEMEPSKRWTNLLEKSLDIKVFNYGINGDTASGMLSRFMNKLIEVKPTHTLIFGGTNDLWFGLKDEHIISNIYAMTKQAVYANSIPIIGIPTPSFNLNELNFVGEDYSECIRSFQQILINHCINKDTHYIHFSKSMTQDCFMDDGIHYNAHGHQVMASLVQDKLETII</sequence>
<evidence type="ECO:0000313" key="2">
    <source>
        <dbReference type="EMBL" id="GGK16845.1"/>
    </source>
</evidence>
<feature type="domain" description="SGNH hydrolase-type esterase" evidence="1">
    <location>
        <begin position="8"/>
        <end position="171"/>
    </location>
</feature>
<gene>
    <name evidence="2" type="ORF">GCM10007962_08890</name>
</gene>
<keyword evidence="3" id="KW-1185">Reference proteome</keyword>
<dbReference type="AlphaFoldDB" id="A0A8J3FER3"/>
<dbReference type="InterPro" id="IPR051532">
    <property type="entry name" value="Ester_Hydrolysis_Enzymes"/>
</dbReference>
<dbReference type="PANTHER" id="PTHR30383:SF5">
    <property type="entry name" value="SGNH HYDROLASE-TYPE ESTERASE DOMAIN-CONTAINING PROTEIN"/>
    <property type="match status" value="1"/>
</dbReference>
<dbReference type="Proteomes" id="UP000612329">
    <property type="component" value="Unassembled WGS sequence"/>
</dbReference>
<protein>
    <submittedName>
        <fullName evidence="2">Arylesterase</fullName>
    </submittedName>
</protein>
<evidence type="ECO:0000259" key="1">
    <source>
        <dbReference type="Pfam" id="PF13472"/>
    </source>
</evidence>
<comment type="caution">
    <text evidence="2">The sequence shown here is derived from an EMBL/GenBank/DDBJ whole genome shotgun (WGS) entry which is preliminary data.</text>
</comment>
<reference evidence="2" key="1">
    <citation type="journal article" date="2014" name="Int. J. Syst. Evol. Microbiol.">
        <title>Complete genome sequence of Corynebacterium casei LMG S-19264T (=DSM 44701T), isolated from a smear-ripened cheese.</title>
        <authorList>
            <consortium name="US DOE Joint Genome Institute (JGI-PGF)"/>
            <person name="Walter F."/>
            <person name="Albersmeier A."/>
            <person name="Kalinowski J."/>
            <person name="Ruckert C."/>
        </authorList>
    </citation>
    <scope>NUCLEOTIDE SEQUENCE</scope>
    <source>
        <strain evidence="2">JCM 12862</strain>
    </source>
</reference>
<dbReference type="InterPro" id="IPR013830">
    <property type="entry name" value="SGNH_hydro"/>
</dbReference>
<dbReference type="EMBL" id="BMNR01000002">
    <property type="protein sequence ID" value="GGK16845.1"/>
    <property type="molecule type" value="Genomic_DNA"/>
</dbReference>
<dbReference type="Gene3D" id="3.40.50.1110">
    <property type="entry name" value="SGNH hydrolase"/>
    <property type="match status" value="1"/>
</dbReference>
<dbReference type="PANTHER" id="PTHR30383">
    <property type="entry name" value="THIOESTERASE 1/PROTEASE 1/LYSOPHOSPHOLIPASE L1"/>
    <property type="match status" value="1"/>
</dbReference>
<dbReference type="Pfam" id="PF13472">
    <property type="entry name" value="Lipase_GDSL_2"/>
    <property type="match status" value="1"/>
</dbReference>